<accession>A0ABX7WV13</accession>
<keyword evidence="2" id="KW-1185">Reference proteome</keyword>
<proteinExistence type="predicted"/>
<name>A0ABX7WV13_9GAMM</name>
<dbReference type="RefSeq" id="WP_210222441.1">
    <property type="nucleotide sequence ID" value="NZ_CP072801.1"/>
</dbReference>
<evidence type="ECO:0000313" key="1">
    <source>
        <dbReference type="EMBL" id="QTR46073.1"/>
    </source>
</evidence>
<gene>
    <name evidence="1" type="ORF">J9253_19155</name>
</gene>
<protein>
    <submittedName>
        <fullName evidence="1">Uncharacterized protein</fullName>
    </submittedName>
</protein>
<reference evidence="1 2" key="1">
    <citation type="submission" date="2021-04" db="EMBL/GenBank/DDBJ databases">
        <title>Genomics, taxonomy and metabolism of representatives of sulfur bacteria of the genus Thiothrix: Thiothrix fructosivorans QT, Thiothrix unzii A1T and three new species, Thiothrix subterranea sp. nov., Thiothrix litoralis sp. nov. and 'Candidatus Thiothrix anitrata' sp. nov.</title>
        <authorList>
            <person name="Ravin N.V."/>
            <person name="Smolyakov D."/>
            <person name="Rudenko T.S."/>
            <person name="Mardanov A.V."/>
            <person name="Beletsky A.V."/>
            <person name="Markov N.D."/>
            <person name="Fomenkov A.I."/>
            <person name="Roberts R.J."/>
            <person name="Karnachuk O.V."/>
            <person name="Novikov A."/>
            <person name="Grabovich M.Y."/>
        </authorList>
    </citation>
    <scope>NUCLEOTIDE SEQUENCE [LARGE SCALE GENOMIC DNA]</scope>
    <source>
        <strain evidence="1 2">AS</strain>
    </source>
</reference>
<dbReference type="Proteomes" id="UP000672039">
    <property type="component" value="Chromosome"/>
</dbReference>
<dbReference type="EMBL" id="CP072801">
    <property type="protein sequence ID" value="QTR46073.1"/>
    <property type="molecule type" value="Genomic_DNA"/>
</dbReference>
<evidence type="ECO:0000313" key="2">
    <source>
        <dbReference type="Proteomes" id="UP000672039"/>
    </source>
</evidence>
<organism evidence="1 2">
    <name type="scientific">Thiothrix litoralis</name>
    <dbReference type="NCBI Taxonomy" id="2891210"/>
    <lineage>
        <taxon>Bacteria</taxon>
        <taxon>Pseudomonadati</taxon>
        <taxon>Pseudomonadota</taxon>
        <taxon>Gammaproteobacteria</taxon>
        <taxon>Thiotrichales</taxon>
        <taxon>Thiotrichaceae</taxon>
        <taxon>Thiothrix</taxon>
    </lineage>
</organism>
<sequence length="51" mass="6003">MDIQAYKEQSAKRTMELLRTLTDFEIQDDAVVDQFSPAERYVYESNLPKFA</sequence>